<organism evidence="1 2">
    <name type="scientific">Jatrophihabitans endophyticus</name>
    <dbReference type="NCBI Taxonomy" id="1206085"/>
    <lineage>
        <taxon>Bacteria</taxon>
        <taxon>Bacillati</taxon>
        <taxon>Actinomycetota</taxon>
        <taxon>Actinomycetes</taxon>
        <taxon>Jatrophihabitantales</taxon>
        <taxon>Jatrophihabitantaceae</taxon>
        <taxon>Jatrophihabitans</taxon>
    </lineage>
</organism>
<keyword evidence="2" id="KW-1185">Reference proteome</keyword>
<dbReference type="Pfam" id="PF13489">
    <property type="entry name" value="Methyltransf_23"/>
    <property type="match status" value="1"/>
</dbReference>
<reference evidence="1 2" key="1">
    <citation type="submission" date="2016-11" db="EMBL/GenBank/DDBJ databases">
        <authorList>
            <person name="Jaros S."/>
            <person name="Januszkiewicz K."/>
            <person name="Wedrychowicz H."/>
        </authorList>
    </citation>
    <scope>NUCLEOTIDE SEQUENCE [LARGE SCALE GENOMIC DNA]</scope>
    <source>
        <strain evidence="1 2">DSM 45627</strain>
    </source>
</reference>
<dbReference type="STRING" id="1206085.SAMN05443575_0059"/>
<gene>
    <name evidence="1" type="ORF">SAMN05443575_0059</name>
</gene>
<dbReference type="RefSeq" id="WP_200799959.1">
    <property type="nucleotide sequence ID" value="NZ_FQVU01000001.1"/>
</dbReference>
<evidence type="ECO:0000313" key="1">
    <source>
        <dbReference type="EMBL" id="SHF48268.1"/>
    </source>
</evidence>
<dbReference type="Gene3D" id="3.40.50.150">
    <property type="entry name" value="Vaccinia Virus protein VP39"/>
    <property type="match status" value="1"/>
</dbReference>
<evidence type="ECO:0008006" key="3">
    <source>
        <dbReference type="Google" id="ProtNLM"/>
    </source>
</evidence>
<proteinExistence type="predicted"/>
<protein>
    <recommendedName>
        <fullName evidence="3">Methyltransferase domain-containing protein</fullName>
    </recommendedName>
</protein>
<dbReference type="AlphaFoldDB" id="A0A1M5C0J2"/>
<name>A0A1M5C0J2_9ACTN</name>
<accession>A0A1M5C0J2</accession>
<dbReference type="EMBL" id="FQVU01000001">
    <property type="protein sequence ID" value="SHF48268.1"/>
    <property type="molecule type" value="Genomic_DNA"/>
</dbReference>
<dbReference type="InterPro" id="IPR029063">
    <property type="entry name" value="SAM-dependent_MTases_sf"/>
</dbReference>
<dbReference type="SUPFAM" id="SSF53335">
    <property type="entry name" value="S-adenosyl-L-methionine-dependent methyltransferases"/>
    <property type="match status" value="1"/>
</dbReference>
<dbReference type="CDD" id="cd02440">
    <property type="entry name" value="AdoMet_MTases"/>
    <property type="match status" value="1"/>
</dbReference>
<sequence length="225" mass="24774">MVDGEARRIRFHDYAEIYRIPGMYEQLFAGLLQCRSPEVITGLLAESLEAAGERAADLRVLDFGAGNGMVGEELVALGAAVVIGCDLLPEACEAALRDRPEVYRDYLAQDVTALDDTQRAMLRDAGLNCMTCVAALGFDDIPPAAFAAAFNAIGEQGWVAFNLRDRYMDSPSDFARLLERMVAEGVLEEARQTRYRHRLSVAGEPLDYIAFVGRKRGHIDPSWIG</sequence>
<dbReference type="Proteomes" id="UP000186132">
    <property type="component" value="Unassembled WGS sequence"/>
</dbReference>
<evidence type="ECO:0000313" key="2">
    <source>
        <dbReference type="Proteomes" id="UP000186132"/>
    </source>
</evidence>